<dbReference type="AlphaFoldDB" id="A0A1H0A6E5"/>
<evidence type="ECO:0000313" key="5">
    <source>
        <dbReference type="Proteomes" id="UP000199004"/>
    </source>
</evidence>
<evidence type="ECO:0000256" key="2">
    <source>
        <dbReference type="RuleBase" id="RU003749"/>
    </source>
</evidence>
<dbReference type="CDD" id="cd07043">
    <property type="entry name" value="STAS_anti-anti-sigma_factors"/>
    <property type="match status" value="1"/>
</dbReference>
<reference evidence="4 5" key="1">
    <citation type="submission" date="2016-10" db="EMBL/GenBank/DDBJ databases">
        <authorList>
            <person name="de Groot N.N."/>
        </authorList>
    </citation>
    <scope>NUCLEOTIDE SEQUENCE [LARGE SCALE GENOMIC DNA]</scope>
    <source>
        <strain evidence="4 5">CGMCC 1.11147</strain>
    </source>
</reference>
<dbReference type="Gene3D" id="3.30.750.24">
    <property type="entry name" value="STAS domain"/>
    <property type="match status" value="1"/>
</dbReference>
<comment type="similarity">
    <text evidence="1 2">Belongs to the anti-sigma-factor antagonist family.</text>
</comment>
<dbReference type="NCBIfam" id="TIGR00377">
    <property type="entry name" value="ant_ant_sig"/>
    <property type="match status" value="1"/>
</dbReference>
<gene>
    <name evidence="4" type="ORF">SAMN05192576_1940</name>
</gene>
<evidence type="ECO:0000256" key="1">
    <source>
        <dbReference type="ARBA" id="ARBA00009013"/>
    </source>
</evidence>
<dbReference type="SUPFAM" id="SSF52091">
    <property type="entry name" value="SpoIIaa-like"/>
    <property type="match status" value="1"/>
</dbReference>
<protein>
    <recommendedName>
        <fullName evidence="2">Anti-sigma factor antagonist</fullName>
    </recommendedName>
</protein>
<dbReference type="RefSeq" id="WP_091024107.1">
    <property type="nucleotide sequence ID" value="NZ_BKAE01000011.1"/>
</dbReference>
<sequence length="100" mass="10827">MQTTRTFTMAVSGDLDLEGALRLREAVCRQLAPDVAADVTMDLTDVRFIDCSGVGALLWTRRRVRDSGGTLVLSGGNRSVTRLLHPLGLSAVLSETRRLA</sequence>
<dbReference type="PANTHER" id="PTHR33495:SF2">
    <property type="entry name" value="ANTI-SIGMA FACTOR ANTAGONIST TM_1081-RELATED"/>
    <property type="match status" value="1"/>
</dbReference>
<proteinExistence type="inferred from homology"/>
<dbReference type="PANTHER" id="PTHR33495">
    <property type="entry name" value="ANTI-SIGMA FACTOR ANTAGONIST TM_1081-RELATED-RELATED"/>
    <property type="match status" value="1"/>
</dbReference>
<dbReference type="Pfam" id="PF01740">
    <property type="entry name" value="STAS"/>
    <property type="match status" value="1"/>
</dbReference>
<organism evidence="4 5">
    <name type="scientific">Nocardioides szechwanensis</name>
    <dbReference type="NCBI Taxonomy" id="1005944"/>
    <lineage>
        <taxon>Bacteria</taxon>
        <taxon>Bacillati</taxon>
        <taxon>Actinomycetota</taxon>
        <taxon>Actinomycetes</taxon>
        <taxon>Propionibacteriales</taxon>
        <taxon>Nocardioidaceae</taxon>
        <taxon>Nocardioides</taxon>
    </lineage>
</organism>
<name>A0A1H0A6E5_9ACTN</name>
<keyword evidence="5" id="KW-1185">Reference proteome</keyword>
<evidence type="ECO:0000313" key="4">
    <source>
        <dbReference type="EMBL" id="SDN28801.1"/>
    </source>
</evidence>
<dbReference type="Proteomes" id="UP000199004">
    <property type="component" value="Unassembled WGS sequence"/>
</dbReference>
<dbReference type="STRING" id="1005944.SAMN05192576_1940"/>
<dbReference type="InterPro" id="IPR003658">
    <property type="entry name" value="Anti-sigma_ant"/>
</dbReference>
<accession>A0A1H0A6E5</accession>
<dbReference type="InterPro" id="IPR002645">
    <property type="entry name" value="STAS_dom"/>
</dbReference>
<dbReference type="InterPro" id="IPR036513">
    <property type="entry name" value="STAS_dom_sf"/>
</dbReference>
<evidence type="ECO:0000259" key="3">
    <source>
        <dbReference type="PROSITE" id="PS50801"/>
    </source>
</evidence>
<feature type="domain" description="STAS" evidence="3">
    <location>
        <begin position="1"/>
        <end position="100"/>
    </location>
</feature>
<dbReference type="OrthoDB" id="4833278at2"/>
<dbReference type="PROSITE" id="PS50801">
    <property type="entry name" value="STAS"/>
    <property type="match status" value="1"/>
</dbReference>
<dbReference type="EMBL" id="FNIC01000002">
    <property type="protein sequence ID" value="SDN28801.1"/>
    <property type="molecule type" value="Genomic_DNA"/>
</dbReference>
<dbReference type="GO" id="GO:0043856">
    <property type="term" value="F:anti-sigma factor antagonist activity"/>
    <property type="evidence" value="ECO:0007669"/>
    <property type="project" value="InterPro"/>
</dbReference>